<dbReference type="Pfam" id="PF01061">
    <property type="entry name" value="ABC2_membrane"/>
    <property type="match status" value="1"/>
</dbReference>
<feature type="transmembrane region" description="Helical" evidence="10">
    <location>
        <begin position="272"/>
        <end position="294"/>
    </location>
</feature>
<feature type="transmembrane region" description="Helical" evidence="10">
    <location>
        <begin position="168"/>
        <end position="193"/>
    </location>
</feature>
<comment type="subcellular location">
    <subcellularLocation>
        <location evidence="1">Cell inner membrane</location>
        <topology evidence="1">Multi-pass membrane protein</topology>
    </subcellularLocation>
    <subcellularLocation>
        <location evidence="10">Cell membrane</location>
        <topology evidence="10">Multi-pass membrane protein</topology>
    </subcellularLocation>
</comment>
<feature type="transmembrane region" description="Helical" evidence="10">
    <location>
        <begin position="59"/>
        <end position="82"/>
    </location>
</feature>
<dbReference type="InterPro" id="IPR047817">
    <property type="entry name" value="ABC2_TM_bact-type"/>
</dbReference>
<accession>A0ABP8YLT5</accession>
<feature type="transmembrane region" description="Helical" evidence="10">
    <location>
        <begin position="94"/>
        <end position="115"/>
    </location>
</feature>
<evidence type="ECO:0000256" key="5">
    <source>
        <dbReference type="ARBA" id="ARBA00022519"/>
    </source>
</evidence>
<keyword evidence="7 10" id="KW-1133">Transmembrane helix</keyword>
<evidence type="ECO:0000256" key="11">
    <source>
        <dbReference type="SAM" id="MobiDB-lite"/>
    </source>
</evidence>
<keyword evidence="9" id="KW-0046">Antibiotic resistance</keyword>
<comment type="similarity">
    <text evidence="2 10">Belongs to the ABC-2 integral membrane protein family.</text>
</comment>
<dbReference type="InterPro" id="IPR000412">
    <property type="entry name" value="ABC_2_transport"/>
</dbReference>
<protein>
    <recommendedName>
        <fullName evidence="10">Transport permease protein</fullName>
    </recommendedName>
</protein>
<feature type="transmembrane region" description="Helical" evidence="10">
    <location>
        <begin position="205"/>
        <end position="223"/>
    </location>
</feature>
<evidence type="ECO:0000256" key="7">
    <source>
        <dbReference type="ARBA" id="ARBA00022989"/>
    </source>
</evidence>
<dbReference type="PANTHER" id="PTHR30413">
    <property type="entry name" value="INNER MEMBRANE TRANSPORT PERMEASE"/>
    <property type="match status" value="1"/>
</dbReference>
<keyword evidence="6 10" id="KW-0812">Transmembrane</keyword>
<gene>
    <name evidence="13" type="ORF">GCM10025782_36900</name>
</gene>
<dbReference type="PRINTS" id="PR00164">
    <property type="entry name" value="ABC2TRNSPORT"/>
</dbReference>
<dbReference type="PROSITE" id="PS51012">
    <property type="entry name" value="ABC_TM2"/>
    <property type="match status" value="1"/>
</dbReference>
<feature type="domain" description="ABC transmembrane type-2" evidence="12">
    <location>
        <begin position="62"/>
        <end position="297"/>
    </location>
</feature>
<name>A0ABP8YLT5_9MICO</name>
<reference evidence="14" key="1">
    <citation type="journal article" date="2019" name="Int. J. Syst. Evol. Microbiol.">
        <title>The Global Catalogue of Microorganisms (GCM) 10K type strain sequencing project: providing services to taxonomists for standard genome sequencing and annotation.</title>
        <authorList>
            <consortium name="The Broad Institute Genomics Platform"/>
            <consortium name="The Broad Institute Genome Sequencing Center for Infectious Disease"/>
            <person name="Wu L."/>
            <person name="Ma J."/>
        </authorList>
    </citation>
    <scope>NUCLEOTIDE SEQUENCE [LARGE SCALE GENOMIC DNA]</scope>
    <source>
        <strain evidence="14">JCM 18961</strain>
    </source>
</reference>
<sequence length="305" mass="32018">MGSGVAPKVPPSPTPVSAATPPTTPLVVQGRGGGLGEVARRRFLLALLVRKELRVRYRASVLGLGWSYVKPAVQFGVYFAGLGMVLRQNAIGDYAVYLFGGLVVMTTFGEAVGNATRSVVANADLVRKIYLPRELFPVSSLAVAGVHLAPQLLVLLVGAVVAGWSPDLVGVGALVAGLVLLAVLALGLGLLLGAVNVLFRDVENVVDLVLVVLVWTSPVLYPWQRVADLLGADSTWFRLYQANPLTVAVELVHRGTWSHASPGNAGAMPPGLGGRCAVAFTVALVTVVVGQWVFGRLSGRFAQEL</sequence>
<evidence type="ECO:0000256" key="6">
    <source>
        <dbReference type="ARBA" id="ARBA00022692"/>
    </source>
</evidence>
<proteinExistence type="inferred from homology"/>
<dbReference type="PANTHER" id="PTHR30413:SF8">
    <property type="entry name" value="TRANSPORT PERMEASE PROTEIN"/>
    <property type="match status" value="1"/>
</dbReference>
<organism evidence="13 14">
    <name type="scientific">Pedococcus ginsenosidimutans</name>
    <dbReference type="NCBI Taxonomy" id="490570"/>
    <lineage>
        <taxon>Bacteria</taxon>
        <taxon>Bacillati</taxon>
        <taxon>Actinomycetota</taxon>
        <taxon>Actinomycetes</taxon>
        <taxon>Micrococcales</taxon>
        <taxon>Intrasporangiaceae</taxon>
        <taxon>Pedococcus</taxon>
    </lineage>
</organism>
<feature type="transmembrane region" description="Helical" evidence="10">
    <location>
        <begin position="135"/>
        <end position="162"/>
    </location>
</feature>
<evidence type="ECO:0000256" key="8">
    <source>
        <dbReference type="ARBA" id="ARBA00023136"/>
    </source>
</evidence>
<keyword evidence="4 10" id="KW-1003">Cell membrane</keyword>
<comment type="caution">
    <text evidence="13">The sequence shown here is derived from an EMBL/GenBank/DDBJ whole genome shotgun (WGS) entry which is preliminary data.</text>
</comment>
<feature type="region of interest" description="Disordered" evidence="11">
    <location>
        <begin position="1"/>
        <end position="32"/>
    </location>
</feature>
<evidence type="ECO:0000259" key="12">
    <source>
        <dbReference type="PROSITE" id="PS51012"/>
    </source>
</evidence>
<evidence type="ECO:0000313" key="13">
    <source>
        <dbReference type="EMBL" id="GAA4733954.1"/>
    </source>
</evidence>
<dbReference type="Proteomes" id="UP001500556">
    <property type="component" value="Unassembled WGS sequence"/>
</dbReference>
<evidence type="ECO:0000313" key="14">
    <source>
        <dbReference type="Proteomes" id="UP001500556"/>
    </source>
</evidence>
<evidence type="ECO:0000256" key="10">
    <source>
        <dbReference type="RuleBase" id="RU361157"/>
    </source>
</evidence>
<evidence type="ECO:0000256" key="9">
    <source>
        <dbReference type="ARBA" id="ARBA00023251"/>
    </source>
</evidence>
<dbReference type="EMBL" id="BAABLO010000013">
    <property type="protein sequence ID" value="GAA4733954.1"/>
    <property type="molecule type" value="Genomic_DNA"/>
</dbReference>
<evidence type="ECO:0000256" key="2">
    <source>
        <dbReference type="ARBA" id="ARBA00007783"/>
    </source>
</evidence>
<evidence type="ECO:0000256" key="1">
    <source>
        <dbReference type="ARBA" id="ARBA00004429"/>
    </source>
</evidence>
<keyword evidence="8 10" id="KW-0472">Membrane</keyword>
<dbReference type="InterPro" id="IPR013525">
    <property type="entry name" value="ABC2_TM"/>
</dbReference>
<keyword evidence="14" id="KW-1185">Reference proteome</keyword>
<evidence type="ECO:0000256" key="4">
    <source>
        <dbReference type="ARBA" id="ARBA00022475"/>
    </source>
</evidence>
<evidence type="ECO:0000256" key="3">
    <source>
        <dbReference type="ARBA" id="ARBA00022448"/>
    </source>
</evidence>
<keyword evidence="5" id="KW-0997">Cell inner membrane</keyword>
<keyword evidence="3 10" id="KW-0813">Transport</keyword>